<organism evidence="1 2">
    <name type="scientific">Candidatus Accumulibacter proximus</name>
    <dbReference type="NCBI Taxonomy" id="2954385"/>
    <lineage>
        <taxon>Bacteria</taxon>
        <taxon>Pseudomonadati</taxon>
        <taxon>Pseudomonadota</taxon>
        <taxon>Betaproteobacteria</taxon>
        <taxon>Candidatus Accumulibacter</taxon>
    </lineage>
</organism>
<evidence type="ECO:0000313" key="1">
    <source>
        <dbReference type="EMBL" id="MBK7675877.1"/>
    </source>
</evidence>
<proteinExistence type="predicted"/>
<dbReference type="InterPro" id="IPR044673">
    <property type="entry name" value="DCL-like"/>
</dbReference>
<dbReference type="Proteomes" id="UP000697998">
    <property type="component" value="Unassembled WGS sequence"/>
</dbReference>
<dbReference type="Gene3D" id="3.10.450.40">
    <property type="match status" value="1"/>
</dbReference>
<accession>A0A935UGP3</accession>
<comment type="caution">
    <text evidence="1">The sequence shown here is derived from an EMBL/GenBank/DDBJ whole genome shotgun (WGS) entry which is preliminary data.</text>
</comment>
<dbReference type="EMBL" id="JADJMH010000014">
    <property type="protein sequence ID" value="MBK7675877.1"/>
    <property type="molecule type" value="Genomic_DNA"/>
</dbReference>
<gene>
    <name evidence="1" type="ORF">IPJ27_14620</name>
</gene>
<dbReference type="PANTHER" id="PTHR33415:SF12">
    <property type="entry name" value="PROTEIN EMBRYO DEFECTIVE 514"/>
    <property type="match status" value="1"/>
</dbReference>
<dbReference type="AlphaFoldDB" id="A0A935UGP3"/>
<name>A0A935UGP3_9PROT</name>
<sequence>MGRGRPVILNSVSFDNQSQAADFFKEMLNRYIPGEHVSPEDSTHLAGLFKRHPKYAEKVGSGVDYFQVIPADYGTQCFCAVRMDGTKERFS</sequence>
<evidence type="ECO:0000313" key="2">
    <source>
        <dbReference type="Proteomes" id="UP000697998"/>
    </source>
</evidence>
<protein>
    <submittedName>
        <fullName evidence="1">DCL family protein</fullName>
    </submittedName>
</protein>
<dbReference type="Pfam" id="PF11523">
    <property type="entry name" value="DUF3223"/>
    <property type="match status" value="1"/>
</dbReference>
<reference evidence="1 2" key="1">
    <citation type="submission" date="2020-10" db="EMBL/GenBank/DDBJ databases">
        <title>Connecting structure to function with the recovery of over 1000 high-quality activated sludge metagenome-assembled genomes encoding full-length rRNA genes using long-read sequencing.</title>
        <authorList>
            <person name="Singleton C.M."/>
            <person name="Petriglieri F."/>
            <person name="Kristensen J.M."/>
            <person name="Kirkegaard R.H."/>
            <person name="Michaelsen T.Y."/>
            <person name="Andersen M.H."/>
            <person name="Karst S.M."/>
            <person name="Dueholm M.S."/>
            <person name="Nielsen P.H."/>
            <person name="Albertsen M."/>
        </authorList>
    </citation>
    <scope>NUCLEOTIDE SEQUENCE [LARGE SCALE GENOMIC DNA]</scope>
    <source>
        <strain evidence="1">EsbW_18-Q3-R4-48_BATAC.285</strain>
    </source>
</reference>
<dbReference type="PANTHER" id="PTHR33415">
    <property type="entry name" value="PROTEIN EMBRYO DEFECTIVE 514"/>
    <property type="match status" value="1"/>
</dbReference>